<dbReference type="GeneID" id="111277059"/>
<dbReference type="InterPro" id="IPR038005">
    <property type="entry name" value="RX-like_CC"/>
</dbReference>
<reference evidence="10 11" key="1">
    <citation type="submission" date="2025-04" db="UniProtKB">
        <authorList>
            <consortium name="RefSeq"/>
        </authorList>
    </citation>
    <scope>IDENTIFICATION</scope>
    <source>
        <tissue evidence="10 11">Fruit stalk</tissue>
    </source>
</reference>
<dbReference type="PANTHER" id="PTHR36766:SF61">
    <property type="entry name" value="NB-ARC DOMAIN DISEASE RESISTANCE PROTEIN"/>
    <property type="match status" value="1"/>
</dbReference>
<dbReference type="GO" id="GO:0006952">
    <property type="term" value="P:defense response"/>
    <property type="evidence" value="ECO:0007669"/>
    <property type="project" value="UniProtKB-KW"/>
</dbReference>
<name>A0A6P5WS89_DURZI</name>
<evidence type="ECO:0000256" key="1">
    <source>
        <dbReference type="ARBA" id="ARBA00022737"/>
    </source>
</evidence>
<dbReference type="InterPro" id="IPR036388">
    <property type="entry name" value="WH-like_DNA-bd_sf"/>
</dbReference>
<dbReference type="Gene3D" id="3.80.10.10">
    <property type="entry name" value="Ribonuclease Inhibitor"/>
    <property type="match status" value="2"/>
</dbReference>
<evidence type="ECO:0000256" key="2">
    <source>
        <dbReference type="ARBA" id="ARBA00022741"/>
    </source>
</evidence>
<dbReference type="RefSeq" id="XP_022718935.1">
    <property type="nucleotide sequence ID" value="XM_022863200.1"/>
</dbReference>
<dbReference type="PANTHER" id="PTHR36766">
    <property type="entry name" value="PLANT BROAD-SPECTRUM MILDEW RESISTANCE PROTEIN RPW8"/>
    <property type="match status" value="1"/>
</dbReference>
<dbReference type="Pfam" id="PF23559">
    <property type="entry name" value="WHD_DRP"/>
    <property type="match status" value="1"/>
</dbReference>
<dbReference type="KEGG" id="dzi:111277059"/>
<keyword evidence="4" id="KW-0067">ATP-binding</keyword>
<gene>
    <name evidence="10 11" type="primary">LOC111277059</name>
</gene>
<keyword evidence="3" id="KW-0611">Plant defense</keyword>
<dbReference type="GO" id="GO:0051707">
    <property type="term" value="P:response to other organism"/>
    <property type="evidence" value="ECO:0007669"/>
    <property type="project" value="UniProtKB-ARBA"/>
</dbReference>
<dbReference type="InterPro" id="IPR055414">
    <property type="entry name" value="LRR_R13L4/SHOC2-like"/>
</dbReference>
<dbReference type="InterPro" id="IPR042197">
    <property type="entry name" value="Apaf_helical"/>
</dbReference>
<dbReference type="Pfam" id="PF18052">
    <property type="entry name" value="Rx_N"/>
    <property type="match status" value="1"/>
</dbReference>
<protein>
    <submittedName>
        <fullName evidence="10 11">Disease resistance protein RGA2-like</fullName>
    </submittedName>
</protein>
<accession>A0A6P5WS89</accession>
<dbReference type="InterPro" id="IPR027417">
    <property type="entry name" value="P-loop_NTPase"/>
</dbReference>
<dbReference type="CDD" id="cd14798">
    <property type="entry name" value="RX-CC_like"/>
    <property type="match status" value="1"/>
</dbReference>
<dbReference type="InterPro" id="IPR041118">
    <property type="entry name" value="Rx_N"/>
</dbReference>
<organism evidence="9 10">
    <name type="scientific">Durio zibethinus</name>
    <name type="common">Durian</name>
    <dbReference type="NCBI Taxonomy" id="66656"/>
    <lineage>
        <taxon>Eukaryota</taxon>
        <taxon>Viridiplantae</taxon>
        <taxon>Streptophyta</taxon>
        <taxon>Embryophyta</taxon>
        <taxon>Tracheophyta</taxon>
        <taxon>Spermatophyta</taxon>
        <taxon>Magnoliopsida</taxon>
        <taxon>eudicotyledons</taxon>
        <taxon>Gunneridae</taxon>
        <taxon>Pentapetalae</taxon>
        <taxon>rosids</taxon>
        <taxon>malvids</taxon>
        <taxon>Malvales</taxon>
        <taxon>Malvaceae</taxon>
        <taxon>Helicteroideae</taxon>
        <taxon>Durio</taxon>
    </lineage>
</organism>
<dbReference type="GO" id="GO:0005524">
    <property type="term" value="F:ATP binding"/>
    <property type="evidence" value="ECO:0007669"/>
    <property type="project" value="UniProtKB-KW"/>
</dbReference>
<keyword evidence="1" id="KW-0677">Repeat</keyword>
<dbReference type="Pfam" id="PF23598">
    <property type="entry name" value="LRR_14"/>
    <property type="match status" value="1"/>
</dbReference>
<dbReference type="RefSeq" id="XP_022718934.1">
    <property type="nucleotide sequence ID" value="XM_022863199.1"/>
</dbReference>
<dbReference type="Pfam" id="PF00931">
    <property type="entry name" value="NB-ARC"/>
    <property type="match status" value="1"/>
</dbReference>
<evidence type="ECO:0000256" key="4">
    <source>
        <dbReference type="ARBA" id="ARBA00022840"/>
    </source>
</evidence>
<evidence type="ECO:0000259" key="7">
    <source>
        <dbReference type="Pfam" id="PF23559"/>
    </source>
</evidence>
<dbReference type="GO" id="GO:0043531">
    <property type="term" value="F:ADP binding"/>
    <property type="evidence" value="ECO:0007669"/>
    <property type="project" value="InterPro"/>
</dbReference>
<feature type="domain" description="NB-ARC" evidence="5">
    <location>
        <begin position="175"/>
        <end position="349"/>
    </location>
</feature>
<dbReference type="Gene3D" id="1.20.5.4130">
    <property type="match status" value="1"/>
</dbReference>
<dbReference type="Proteomes" id="UP000515121">
    <property type="component" value="Unplaced"/>
</dbReference>
<dbReference type="SUPFAM" id="SSF52540">
    <property type="entry name" value="P-loop containing nucleoside triphosphate hydrolases"/>
    <property type="match status" value="1"/>
</dbReference>
<evidence type="ECO:0000259" key="8">
    <source>
        <dbReference type="Pfam" id="PF23598"/>
    </source>
</evidence>
<dbReference type="OrthoDB" id="975059at2759"/>
<dbReference type="InterPro" id="IPR002182">
    <property type="entry name" value="NB-ARC"/>
</dbReference>
<evidence type="ECO:0000313" key="10">
    <source>
        <dbReference type="RefSeq" id="XP_022718934.1"/>
    </source>
</evidence>
<keyword evidence="9" id="KW-1185">Reference proteome</keyword>
<feature type="domain" description="Disease resistance R13L4/SHOC-2-like LRR" evidence="8">
    <location>
        <begin position="574"/>
        <end position="784"/>
    </location>
</feature>
<evidence type="ECO:0000313" key="11">
    <source>
        <dbReference type="RefSeq" id="XP_022718935.1"/>
    </source>
</evidence>
<feature type="domain" description="Disease resistance N-terminal" evidence="6">
    <location>
        <begin position="12"/>
        <end position="102"/>
    </location>
</feature>
<dbReference type="FunFam" id="1.10.10.10:FF:000322">
    <property type="entry name" value="Probable disease resistance protein At1g63360"/>
    <property type="match status" value="1"/>
</dbReference>
<evidence type="ECO:0000259" key="6">
    <source>
        <dbReference type="Pfam" id="PF18052"/>
    </source>
</evidence>
<dbReference type="SUPFAM" id="SSF52058">
    <property type="entry name" value="L domain-like"/>
    <property type="match status" value="1"/>
</dbReference>
<dbReference type="PRINTS" id="PR00364">
    <property type="entry name" value="DISEASERSIST"/>
</dbReference>
<dbReference type="InterPro" id="IPR032675">
    <property type="entry name" value="LRR_dom_sf"/>
</dbReference>
<evidence type="ECO:0000256" key="3">
    <source>
        <dbReference type="ARBA" id="ARBA00022821"/>
    </source>
</evidence>
<keyword evidence="2" id="KW-0547">Nucleotide-binding</keyword>
<sequence>MAESFLALVAEQLLEKIASLAAKETLSLAAKEILSLWNVSSDLRRFQETMTYIKAVLLDAEKRQQQNETLRLSLGKLRNVLYDAEDVLDDFRCEALRKELINRGSTKVRFPSIFIPFAFPLRMDHKIKKINERLDMIASDFKRFNLGAVEQVENRRTSLRDTHSFVITSNVIGRNQDKENIINLLIQSSEGQNNIPVIPIVGIGGLGKTTLAQLVYNDERITRCFPLQLWVCVSDLFDVSRLLCEIIYCLSRERCDGLPVNALFTLLQSLIKGQKFLLVLDDVWNENRVKWYELKDMLVKLDDLHQSKILVTTRSSEVASIVGTGAPYELKGLEHQDCLSLFAKWAFKEGDEELYPNLMRIGNEIVKKCKGVPLAVRTLGSLLYSKTGQRDWELIRDNDIWKLDQKEDGILPVLKLSYNYLPHHLKRCLVFLSLFPKDSDYDTDYIIQFWMANGLLERPNQNEDERIEDVGLQYFKDLWSRCFVQDVQDRNSFYIFKMHDLIHDLLLNVSQEECLTVYQQTVNASENIRHLSFSDQNIPLRTPLFLKKLKRVRSLVILPSPGHCRMVEKSFLSACFLNFKYLRLFDLEHTFLEVLPKSICTLKHLRYLNLTRCMRLTRLPKSIYKLQSLLTLRLFDVPNLQVRDNLQRLINLRFLEITAADMQLKEIRPGSWSSLQFLYFYECKTLECLFEGMQYLTSLRNLIMKKCYRLVSLPRSLKFLVKLEEIAIISCPMINLRMEPEGREDQDLHLSLQKLILRDAPNLEDLPQLLLEGSVGCLQFIEIQHCRNFEMLPEWLKNLNSLQRLEILNCPKLSSLPDGVDHLTALRQLKIQKCPTLCENCKPEAGADWSKISHIREVHIEDQKIIKSP</sequence>
<dbReference type="Gene3D" id="1.10.8.430">
    <property type="entry name" value="Helical domain of apoptotic protease-activating factors"/>
    <property type="match status" value="1"/>
</dbReference>
<evidence type="ECO:0000313" key="9">
    <source>
        <dbReference type="Proteomes" id="UP000515121"/>
    </source>
</evidence>
<dbReference type="AlphaFoldDB" id="A0A6P5WS89"/>
<dbReference type="Gene3D" id="3.40.50.300">
    <property type="entry name" value="P-loop containing nucleotide triphosphate hydrolases"/>
    <property type="match status" value="1"/>
</dbReference>
<feature type="domain" description="Disease resistance protein winged helix" evidence="7">
    <location>
        <begin position="434"/>
        <end position="505"/>
    </location>
</feature>
<evidence type="ECO:0000259" key="5">
    <source>
        <dbReference type="Pfam" id="PF00931"/>
    </source>
</evidence>
<proteinExistence type="predicted"/>
<dbReference type="InterPro" id="IPR058922">
    <property type="entry name" value="WHD_DRP"/>
</dbReference>
<dbReference type="Gene3D" id="1.10.10.10">
    <property type="entry name" value="Winged helix-like DNA-binding domain superfamily/Winged helix DNA-binding domain"/>
    <property type="match status" value="1"/>
</dbReference>